<dbReference type="SUPFAM" id="SSF52172">
    <property type="entry name" value="CheY-like"/>
    <property type="match status" value="1"/>
</dbReference>
<evidence type="ECO:0000256" key="6">
    <source>
        <dbReference type="PROSITE-ProRule" id="PRU00169"/>
    </source>
</evidence>
<dbReference type="PROSITE" id="PS50851">
    <property type="entry name" value="CHEW"/>
    <property type="match status" value="1"/>
</dbReference>
<dbReference type="SMART" id="SM00387">
    <property type="entry name" value="HATPase_c"/>
    <property type="match status" value="1"/>
</dbReference>
<dbReference type="PROSITE" id="PS50109">
    <property type="entry name" value="HIS_KIN"/>
    <property type="match status" value="1"/>
</dbReference>
<dbReference type="PROSITE" id="PS50110">
    <property type="entry name" value="RESPONSE_REGULATORY"/>
    <property type="match status" value="1"/>
</dbReference>
<evidence type="ECO:0000256" key="3">
    <source>
        <dbReference type="ARBA" id="ARBA00022553"/>
    </source>
</evidence>
<dbReference type="EMBL" id="CP061799">
    <property type="protein sequence ID" value="QTA80385.1"/>
    <property type="molecule type" value="Genomic_DNA"/>
</dbReference>
<feature type="domain" description="Histidine kinase" evidence="7">
    <location>
        <begin position="138"/>
        <end position="340"/>
    </location>
</feature>
<dbReference type="GO" id="GO:0005737">
    <property type="term" value="C:cytoplasm"/>
    <property type="evidence" value="ECO:0007669"/>
    <property type="project" value="InterPro"/>
</dbReference>
<dbReference type="Gene3D" id="3.30.565.10">
    <property type="entry name" value="Histidine kinase-like ATPase, C-terminal domain"/>
    <property type="match status" value="1"/>
</dbReference>
<dbReference type="InterPro" id="IPR001789">
    <property type="entry name" value="Sig_transdc_resp-reg_receiver"/>
</dbReference>
<protein>
    <recommendedName>
        <fullName evidence="2">histidine kinase</fullName>
        <ecNumber evidence="2">2.7.13.3</ecNumber>
    </recommendedName>
</protein>
<dbReference type="InterPro" id="IPR036890">
    <property type="entry name" value="HATPase_C_sf"/>
</dbReference>
<evidence type="ECO:0000256" key="2">
    <source>
        <dbReference type="ARBA" id="ARBA00012438"/>
    </source>
</evidence>
<dbReference type="Proteomes" id="UP000663720">
    <property type="component" value="Chromosome"/>
</dbReference>
<feature type="domain" description="CheW-like" evidence="9">
    <location>
        <begin position="342"/>
        <end position="479"/>
    </location>
</feature>
<dbReference type="Gene3D" id="1.10.287.560">
    <property type="entry name" value="Histidine kinase CheA-like, homodimeric domain"/>
    <property type="match status" value="1"/>
</dbReference>
<evidence type="ECO:0000313" key="10">
    <source>
        <dbReference type="EMBL" id="QTA80385.1"/>
    </source>
</evidence>
<dbReference type="InterPro" id="IPR004358">
    <property type="entry name" value="Sig_transdc_His_kin-like_C"/>
</dbReference>
<dbReference type="SMART" id="SM00260">
    <property type="entry name" value="CheW"/>
    <property type="match status" value="1"/>
</dbReference>
<keyword evidence="11" id="KW-1185">Reference proteome</keyword>
<evidence type="ECO:0000259" key="7">
    <source>
        <dbReference type="PROSITE" id="PS50109"/>
    </source>
</evidence>
<dbReference type="FunFam" id="3.30.565.10:FF:000016">
    <property type="entry name" value="Chemotaxis protein CheA, putative"/>
    <property type="match status" value="1"/>
</dbReference>
<dbReference type="PANTHER" id="PTHR43395">
    <property type="entry name" value="SENSOR HISTIDINE KINASE CHEA"/>
    <property type="match status" value="1"/>
</dbReference>
<dbReference type="InterPro" id="IPR005467">
    <property type="entry name" value="His_kinase_dom"/>
</dbReference>
<dbReference type="EC" id="2.7.13.3" evidence="2"/>
<dbReference type="AlphaFoldDB" id="A0A975GGJ5"/>
<dbReference type="InterPro" id="IPR037006">
    <property type="entry name" value="CheA-like_homodim_sf"/>
</dbReference>
<name>A0A975GGJ5_9BACT</name>
<evidence type="ECO:0000259" key="9">
    <source>
        <dbReference type="PROSITE" id="PS50851"/>
    </source>
</evidence>
<comment type="catalytic activity">
    <reaction evidence="1">
        <text>ATP + protein L-histidine = ADP + protein N-phospho-L-histidine.</text>
        <dbReference type="EC" id="2.7.13.3"/>
    </reaction>
</comment>
<keyword evidence="3 6" id="KW-0597">Phosphoprotein</keyword>
<dbReference type="Pfam" id="PF02895">
    <property type="entry name" value="H-kinase_dim"/>
    <property type="match status" value="1"/>
</dbReference>
<keyword evidence="4" id="KW-0808">Transferase</keyword>
<sequence length="617" mass="68506">MSRQSQTLRVGTEQVDELVNLTGELIIAASAFDQQMNTFMDAVNELELARNRLREIARNMEVGYEVKALGSLKNLETKPLKDINAKENEDGAEFDALELDSYSELSMIIRTLNESAIDIGSIYTRYAGLHSEFDGHNNRQRVLLSELQDKMMKVRMLPMSTLSNKLRRTVREVSKMLGKKIRLILIGEDIELDRLVWEKITDPLMHLLRNSADHGIESPEIRKKKNKPLAATIKLDAFREGNQVVIRISDDGAGLNYKNIEKKARQAGFIAQGASVSEQELAALIFKPGLSTSDKISQVSGRGVGMDVVRENIHELKGTVKVASQQDTGTQFTIRIPLTFAAVRALLFTLSGQVLAIALNEIKEIIRVEPQNLITSPVRAIKTSEKILPLYSLKHFINSREKEGDASVNNYNPIVLVTGTGNDRKAIEIDSLIGQQEIVIKSTGSHLRYVKGISGVTIIGDGNVVPILNIPELIGKSSDHSAGTGTEIFDHGIMAEKSLSIMIVDDSVSIRQVVSRLIEDQGWKFRIAKDGIDALEKLQDGIPDLILLDVEMPRMNGYEFLSALGAEPSYKNIPVVMLTSRVTEKHREKALALGAREFVAKPYNDNEFIELILNVTS</sequence>
<dbReference type="CDD" id="cd00156">
    <property type="entry name" value="REC"/>
    <property type="match status" value="1"/>
</dbReference>
<dbReference type="SUPFAM" id="SSF50341">
    <property type="entry name" value="CheW-like"/>
    <property type="match status" value="1"/>
</dbReference>
<proteinExistence type="predicted"/>
<dbReference type="InterPro" id="IPR004105">
    <property type="entry name" value="CheA-like_dim"/>
</dbReference>
<evidence type="ECO:0000256" key="4">
    <source>
        <dbReference type="ARBA" id="ARBA00022679"/>
    </source>
</evidence>
<dbReference type="InterPro" id="IPR051315">
    <property type="entry name" value="Bact_Chemotaxis_CheA"/>
</dbReference>
<reference evidence="10" key="1">
    <citation type="journal article" date="2021" name="Microb. Physiol.">
        <title>Proteogenomic Insights into the Physiology of Marine, Sulfate-Reducing, Filamentous Desulfonema limicola and Desulfonema magnum.</title>
        <authorList>
            <person name="Schnaars V."/>
            <person name="Wohlbrand L."/>
            <person name="Scheve S."/>
            <person name="Hinrichs C."/>
            <person name="Reinhardt R."/>
            <person name="Rabus R."/>
        </authorList>
    </citation>
    <scope>NUCLEOTIDE SEQUENCE</scope>
    <source>
        <strain evidence="10">5ac10</strain>
    </source>
</reference>
<dbReference type="PRINTS" id="PR00344">
    <property type="entry name" value="BCTRLSENSOR"/>
</dbReference>
<keyword evidence="5 10" id="KW-0418">Kinase</keyword>
<dbReference type="Gene3D" id="2.30.30.40">
    <property type="entry name" value="SH3 Domains"/>
    <property type="match status" value="1"/>
</dbReference>
<dbReference type="SMART" id="SM00448">
    <property type="entry name" value="REC"/>
    <property type="match status" value="1"/>
</dbReference>
<organism evidence="10 11">
    <name type="scientific">Desulfonema limicola</name>
    <dbReference type="NCBI Taxonomy" id="45656"/>
    <lineage>
        <taxon>Bacteria</taxon>
        <taxon>Pseudomonadati</taxon>
        <taxon>Thermodesulfobacteriota</taxon>
        <taxon>Desulfobacteria</taxon>
        <taxon>Desulfobacterales</taxon>
        <taxon>Desulfococcaceae</taxon>
        <taxon>Desulfonema</taxon>
    </lineage>
</organism>
<gene>
    <name evidence="10" type="ORF">dnl_26870</name>
</gene>
<feature type="domain" description="Response regulatory" evidence="8">
    <location>
        <begin position="500"/>
        <end position="616"/>
    </location>
</feature>
<dbReference type="GO" id="GO:0006935">
    <property type="term" value="P:chemotaxis"/>
    <property type="evidence" value="ECO:0007669"/>
    <property type="project" value="InterPro"/>
</dbReference>
<dbReference type="Pfam" id="PF01584">
    <property type="entry name" value="CheW"/>
    <property type="match status" value="1"/>
</dbReference>
<dbReference type="RefSeq" id="WP_207692037.1">
    <property type="nucleotide sequence ID" value="NZ_CP061799.1"/>
</dbReference>
<accession>A0A975GGJ5</accession>
<evidence type="ECO:0000256" key="5">
    <source>
        <dbReference type="ARBA" id="ARBA00022777"/>
    </source>
</evidence>
<dbReference type="InterPro" id="IPR036061">
    <property type="entry name" value="CheW-like_dom_sf"/>
</dbReference>
<dbReference type="Gene3D" id="3.40.50.2300">
    <property type="match status" value="1"/>
</dbReference>
<evidence type="ECO:0000313" key="11">
    <source>
        <dbReference type="Proteomes" id="UP000663720"/>
    </source>
</evidence>
<dbReference type="KEGG" id="dli:dnl_26870"/>
<dbReference type="InterPro" id="IPR011006">
    <property type="entry name" value="CheY-like_superfamily"/>
</dbReference>
<dbReference type="SMART" id="SM01231">
    <property type="entry name" value="H-kinase_dim"/>
    <property type="match status" value="1"/>
</dbReference>
<dbReference type="InterPro" id="IPR002545">
    <property type="entry name" value="CheW-lke_dom"/>
</dbReference>
<dbReference type="InterPro" id="IPR003594">
    <property type="entry name" value="HATPase_dom"/>
</dbReference>
<dbReference type="Pfam" id="PF00072">
    <property type="entry name" value="Response_reg"/>
    <property type="match status" value="1"/>
</dbReference>
<dbReference type="GO" id="GO:0000155">
    <property type="term" value="F:phosphorelay sensor kinase activity"/>
    <property type="evidence" value="ECO:0007669"/>
    <property type="project" value="InterPro"/>
</dbReference>
<feature type="modified residue" description="4-aspartylphosphate" evidence="6">
    <location>
        <position position="549"/>
    </location>
</feature>
<dbReference type="Pfam" id="PF02518">
    <property type="entry name" value="HATPase_c"/>
    <property type="match status" value="1"/>
</dbReference>
<evidence type="ECO:0000259" key="8">
    <source>
        <dbReference type="PROSITE" id="PS50110"/>
    </source>
</evidence>
<dbReference type="SUPFAM" id="SSF55874">
    <property type="entry name" value="ATPase domain of HSP90 chaperone/DNA topoisomerase II/histidine kinase"/>
    <property type="match status" value="1"/>
</dbReference>
<evidence type="ECO:0000256" key="1">
    <source>
        <dbReference type="ARBA" id="ARBA00000085"/>
    </source>
</evidence>
<dbReference type="PANTHER" id="PTHR43395:SF8">
    <property type="entry name" value="HISTIDINE KINASE"/>
    <property type="match status" value="1"/>
</dbReference>